<feature type="region of interest" description="Disordered" evidence="1">
    <location>
        <begin position="203"/>
        <end position="257"/>
    </location>
</feature>
<dbReference type="GeneID" id="92381114"/>
<feature type="region of interest" description="Disordered" evidence="1">
    <location>
        <begin position="144"/>
        <end position="187"/>
    </location>
</feature>
<protein>
    <submittedName>
        <fullName evidence="2">Uncharacterized protein</fullName>
    </submittedName>
</protein>
<sequence>MWTPRSDGCTTAERLRAARRRETAKLYENTYELRRRGYICDESGAANACHRRALENKEGNRSGCVTEEVADIRHQEPAADVMVSIDERGSIKEGECQNVEGPQGLYTTGSFRRTSTVSVSTVEQPIKLLDAAWSRYDTQQVPRWSVSGRKADKHRKNRAPTLSRPSSGPFVRSHMGSASSSKRVGAAPSTALPARLNCFPHVPNPSEGTSVPPSTSATTVSLTPASGKVGRCFTPSRRRRQSCCQPRGSAEVQDRDRKRATGVVTLTGDEYMRVQQIISRV</sequence>
<reference evidence="2" key="1">
    <citation type="submission" date="2016-09" db="EMBL/GenBank/DDBJ databases">
        <authorList>
            <person name="Hebert L."/>
            <person name="Moumen B."/>
        </authorList>
    </citation>
    <scope>NUCLEOTIDE SEQUENCE [LARGE SCALE GENOMIC DNA]</scope>
    <source>
        <strain evidence="2">OVI</strain>
    </source>
</reference>
<dbReference type="Proteomes" id="UP000195570">
    <property type="component" value="Unassembled WGS sequence"/>
</dbReference>
<dbReference type="AlphaFoldDB" id="A0A1G4I3H7"/>
<gene>
    <name evidence="2" type="ORF">TEOVI_000718000</name>
</gene>
<comment type="caution">
    <text evidence="2">The sequence shown here is derived from an EMBL/GenBank/DDBJ whole genome shotgun (WGS) entry which is preliminary data.</text>
</comment>
<evidence type="ECO:0000313" key="3">
    <source>
        <dbReference type="Proteomes" id="UP000195570"/>
    </source>
</evidence>
<dbReference type="VEuPathDB" id="TriTrypDB:TEOVI_000718000"/>
<feature type="compositionally biased region" description="Low complexity" evidence="1">
    <location>
        <begin position="209"/>
        <end position="226"/>
    </location>
</feature>
<proteinExistence type="predicted"/>
<keyword evidence="3" id="KW-1185">Reference proteome</keyword>
<evidence type="ECO:0000313" key="2">
    <source>
        <dbReference type="EMBL" id="SCU66293.1"/>
    </source>
</evidence>
<accession>A0A1G4I3H7</accession>
<dbReference type="EMBL" id="CZPT02000526">
    <property type="protein sequence ID" value="SCU66293.1"/>
    <property type="molecule type" value="Genomic_DNA"/>
</dbReference>
<evidence type="ECO:0000256" key="1">
    <source>
        <dbReference type="SAM" id="MobiDB-lite"/>
    </source>
</evidence>
<organism evidence="2 3">
    <name type="scientific">Trypanosoma equiperdum</name>
    <dbReference type="NCBI Taxonomy" id="5694"/>
    <lineage>
        <taxon>Eukaryota</taxon>
        <taxon>Discoba</taxon>
        <taxon>Euglenozoa</taxon>
        <taxon>Kinetoplastea</taxon>
        <taxon>Metakinetoplastina</taxon>
        <taxon>Trypanosomatida</taxon>
        <taxon>Trypanosomatidae</taxon>
        <taxon>Trypanosoma</taxon>
    </lineage>
</organism>
<name>A0A1G4I3H7_TRYEQ</name>
<dbReference type="RefSeq" id="XP_067077753.1">
    <property type="nucleotide sequence ID" value="XM_067221652.1"/>
</dbReference>